<dbReference type="GO" id="GO:0003841">
    <property type="term" value="F:1-acylglycerol-3-phosphate O-acyltransferase activity"/>
    <property type="evidence" value="ECO:0007669"/>
    <property type="project" value="TreeGrafter"/>
</dbReference>
<evidence type="ECO:0000256" key="2">
    <source>
        <dbReference type="ARBA" id="ARBA00022679"/>
    </source>
</evidence>
<evidence type="ECO:0000256" key="1">
    <source>
        <dbReference type="ARBA" id="ARBA00005189"/>
    </source>
</evidence>
<dbReference type="PANTHER" id="PTHR10434:SF9">
    <property type="entry name" value="PHOSPHOLIPID_GLYCEROL ACYLTRANSFERASE DOMAIN-CONTAINING PROTEIN"/>
    <property type="match status" value="1"/>
</dbReference>
<dbReference type="SUPFAM" id="SSF69593">
    <property type="entry name" value="Glycerol-3-phosphate (1)-acyltransferase"/>
    <property type="match status" value="1"/>
</dbReference>
<keyword evidence="2" id="KW-0808">Transferase</keyword>
<keyword evidence="3" id="KW-0012">Acyltransferase</keyword>
<feature type="domain" description="Phospholipid/glycerol acyltransferase" evidence="4">
    <location>
        <begin position="43"/>
        <end position="155"/>
    </location>
</feature>
<proteinExistence type="predicted"/>
<dbReference type="Proteomes" id="UP001320119">
    <property type="component" value="Chromosome"/>
</dbReference>
<dbReference type="GO" id="GO:0006654">
    <property type="term" value="P:phosphatidic acid biosynthetic process"/>
    <property type="evidence" value="ECO:0007669"/>
    <property type="project" value="TreeGrafter"/>
</dbReference>
<name>A0AAN1WFL0_9GAMM</name>
<dbReference type="InterPro" id="IPR002123">
    <property type="entry name" value="Plipid/glycerol_acylTrfase"/>
</dbReference>
<accession>A0AAN1WFL0</accession>
<gene>
    <name evidence="5" type="ORF">MARGE09_P0898</name>
</gene>
<dbReference type="Pfam" id="PF01553">
    <property type="entry name" value="Acyltransferase"/>
    <property type="match status" value="1"/>
</dbReference>
<protein>
    <recommendedName>
        <fullName evidence="4">Phospholipid/glycerol acyltransferase domain-containing protein</fullName>
    </recommendedName>
</protein>
<evidence type="ECO:0000256" key="3">
    <source>
        <dbReference type="ARBA" id="ARBA00023315"/>
    </source>
</evidence>
<keyword evidence="6" id="KW-1185">Reference proteome</keyword>
<dbReference type="CDD" id="cd07988">
    <property type="entry name" value="LPLAT_ABO13168-like"/>
    <property type="match status" value="1"/>
</dbReference>
<evidence type="ECO:0000313" key="5">
    <source>
        <dbReference type="EMBL" id="BCD96698.1"/>
    </source>
</evidence>
<sequence>MSTQLPPQAPRKGNAITRWIGRRLLALLGWRADGELPNTPKLIVAAAPHTSNWDFILAMLVVLSLGLRASYLMKKEAFFWPFAGLFKWLGGVPVERRQSGGMVGSLTQWFNSQEKAWLLITPEGTRTKVEKYKTGFLRVAESANVPVILVAWDYPTKRVVLEKVWTLTGDHDKDCAAIRQYLTNRYQARQPQWQ</sequence>
<dbReference type="PANTHER" id="PTHR10434">
    <property type="entry name" value="1-ACYL-SN-GLYCEROL-3-PHOSPHATE ACYLTRANSFERASE"/>
    <property type="match status" value="1"/>
</dbReference>
<dbReference type="AlphaFoldDB" id="A0AAN1WFL0"/>
<dbReference type="RefSeq" id="WP_236986189.1">
    <property type="nucleotide sequence ID" value="NZ_AP023086.1"/>
</dbReference>
<dbReference type="KEGG" id="marq:MARGE09_P0898"/>
<comment type="pathway">
    <text evidence="1">Lipid metabolism.</text>
</comment>
<dbReference type="SMART" id="SM00563">
    <property type="entry name" value="PlsC"/>
    <property type="match status" value="1"/>
</dbReference>
<evidence type="ECO:0000259" key="4">
    <source>
        <dbReference type="SMART" id="SM00563"/>
    </source>
</evidence>
<organism evidence="5 6">
    <name type="scientific">Marinagarivorans cellulosilyticus</name>
    <dbReference type="NCBI Taxonomy" id="2721545"/>
    <lineage>
        <taxon>Bacteria</taxon>
        <taxon>Pseudomonadati</taxon>
        <taxon>Pseudomonadota</taxon>
        <taxon>Gammaproteobacteria</taxon>
        <taxon>Cellvibrionales</taxon>
        <taxon>Cellvibrionaceae</taxon>
        <taxon>Marinagarivorans</taxon>
    </lineage>
</organism>
<reference evidence="5 6" key="1">
    <citation type="journal article" date="2022" name="IScience">
        <title>An ultrasensitive nanofiber-based assay for enzymatic hydrolysis and deep-sea microbial degradation of cellulose.</title>
        <authorList>
            <person name="Tsudome M."/>
            <person name="Tachioka M."/>
            <person name="Miyazaki M."/>
            <person name="Uchimura K."/>
            <person name="Tsuda M."/>
            <person name="Takaki Y."/>
            <person name="Deguchi S."/>
        </authorList>
    </citation>
    <scope>NUCLEOTIDE SEQUENCE [LARGE SCALE GENOMIC DNA]</scope>
    <source>
        <strain evidence="5 6">GE09</strain>
    </source>
</reference>
<evidence type="ECO:0000313" key="6">
    <source>
        <dbReference type="Proteomes" id="UP001320119"/>
    </source>
</evidence>
<dbReference type="EMBL" id="AP023086">
    <property type="protein sequence ID" value="BCD96698.1"/>
    <property type="molecule type" value="Genomic_DNA"/>
</dbReference>